<protein>
    <submittedName>
        <fullName evidence="1">Uncharacterized protein</fullName>
    </submittedName>
</protein>
<dbReference type="EMBL" id="AHOP02000036">
    <property type="protein sequence ID" value="EMO40221.1"/>
    <property type="molecule type" value="Genomic_DNA"/>
</dbReference>
<comment type="caution">
    <text evidence="1">The sequence shown here is derived from an EMBL/GenBank/DDBJ whole genome shotgun (WGS) entry which is preliminary data.</text>
</comment>
<evidence type="ECO:0000313" key="1">
    <source>
        <dbReference type="EMBL" id="EMO40221.1"/>
    </source>
</evidence>
<gene>
    <name evidence="1" type="ORF">LEP1GSC186_3882</name>
</gene>
<dbReference type="Proteomes" id="UP000012153">
    <property type="component" value="Unassembled WGS sequence"/>
</dbReference>
<accession>M6UBA5</accession>
<evidence type="ECO:0000313" key="2">
    <source>
        <dbReference type="Proteomes" id="UP000012153"/>
    </source>
</evidence>
<name>M6UBA5_9LEPT</name>
<organism evidence="1 2">
    <name type="scientific">Leptospira noguchii serovar Autumnalis str. ZUN142</name>
    <dbReference type="NCBI Taxonomy" id="1085540"/>
    <lineage>
        <taxon>Bacteria</taxon>
        <taxon>Pseudomonadati</taxon>
        <taxon>Spirochaetota</taxon>
        <taxon>Spirochaetia</taxon>
        <taxon>Leptospirales</taxon>
        <taxon>Leptospiraceae</taxon>
        <taxon>Leptospira</taxon>
    </lineage>
</organism>
<sequence>MAFLKKHWMKVFGLILVLIFNPVVCIGTGHREVVTNLGSVFDRILSEGINRSLR</sequence>
<dbReference type="AlphaFoldDB" id="M6UBA5"/>
<reference evidence="1 2" key="1">
    <citation type="submission" date="2013-01" db="EMBL/GenBank/DDBJ databases">
        <authorList>
            <person name="Harkins D.M."/>
            <person name="Durkin A.S."/>
            <person name="Brinkac L.M."/>
            <person name="Haft D.H."/>
            <person name="Selengut J.D."/>
            <person name="Sanka R."/>
            <person name="DePew J."/>
            <person name="Purushe J."/>
            <person name="Matthias M.A."/>
            <person name="Vinetz J.M."/>
            <person name="Sutton G.G."/>
            <person name="Nierman W.C."/>
            <person name="Fouts D.E."/>
        </authorList>
    </citation>
    <scope>NUCLEOTIDE SEQUENCE [LARGE SCALE GENOMIC DNA]</scope>
    <source>
        <strain evidence="1 2">ZUN142</strain>
    </source>
</reference>
<proteinExistence type="predicted"/>